<evidence type="ECO:0000256" key="17">
    <source>
        <dbReference type="HAMAP-Rule" id="MF_01006"/>
    </source>
</evidence>
<dbReference type="Proteomes" id="UP001529340">
    <property type="component" value="Unassembled WGS sequence"/>
</dbReference>
<evidence type="ECO:0000313" key="19">
    <source>
        <dbReference type="Proteomes" id="UP001529340"/>
    </source>
</evidence>
<keyword evidence="9 17" id="KW-0573">Peptidoglycan synthesis</keyword>
<reference evidence="18" key="2">
    <citation type="submission" date="2023-06" db="EMBL/GenBank/DDBJ databases">
        <authorList>
            <person name="Zeman M."/>
            <person name="Kubasova T."/>
            <person name="Jahodarova E."/>
            <person name="Nykrynova M."/>
            <person name="Rychlik I."/>
        </authorList>
    </citation>
    <scope>NUCLEOTIDE SEQUENCE</scope>
    <source>
        <strain evidence="18">ET39</strain>
    </source>
</reference>
<proteinExistence type="inferred from homology"/>
<organism evidence="18 19">
    <name type="scientific">Amedibacillus dolichus</name>
    <dbReference type="NCBI Taxonomy" id="31971"/>
    <lineage>
        <taxon>Bacteria</taxon>
        <taxon>Bacillati</taxon>
        <taxon>Bacillota</taxon>
        <taxon>Erysipelotrichia</taxon>
        <taxon>Erysipelotrichales</taxon>
        <taxon>Erysipelotrichaceae</taxon>
        <taxon>Amedibacillus</taxon>
    </lineage>
</organism>
<dbReference type="PANTHER" id="PTHR30622">
    <property type="entry name" value="UNDECAPRENYL-DIPHOSPHATASE"/>
    <property type="match status" value="1"/>
</dbReference>
<keyword evidence="10 17" id="KW-1133">Transmembrane helix</keyword>
<name>A0ABT7UE79_9FIRM</name>
<feature type="transmembrane region" description="Helical" evidence="17">
    <location>
        <begin position="258"/>
        <end position="275"/>
    </location>
</feature>
<dbReference type="GO" id="GO:0050380">
    <property type="term" value="F:undecaprenyl-diphosphatase activity"/>
    <property type="evidence" value="ECO:0007669"/>
    <property type="project" value="UniProtKB-EC"/>
</dbReference>
<comment type="caution">
    <text evidence="18">The sequence shown here is derived from an EMBL/GenBank/DDBJ whole genome shotgun (WGS) entry which is preliminary data.</text>
</comment>
<dbReference type="PANTHER" id="PTHR30622:SF3">
    <property type="entry name" value="UNDECAPRENYL-DIPHOSPHATASE"/>
    <property type="match status" value="1"/>
</dbReference>
<evidence type="ECO:0000256" key="8">
    <source>
        <dbReference type="ARBA" id="ARBA00022960"/>
    </source>
</evidence>
<feature type="transmembrane region" description="Helical" evidence="17">
    <location>
        <begin position="157"/>
        <end position="186"/>
    </location>
</feature>
<dbReference type="NCBIfam" id="NF001390">
    <property type="entry name" value="PRK00281.1-4"/>
    <property type="match status" value="1"/>
</dbReference>
<evidence type="ECO:0000256" key="14">
    <source>
        <dbReference type="ARBA" id="ARBA00032707"/>
    </source>
</evidence>
<protein>
    <recommendedName>
        <fullName evidence="4 17">Undecaprenyl-diphosphatase</fullName>
        <ecNumber evidence="3 17">3.6.1.27</ecNumber>
    </recommendedName>
    <alternativeName>
        <fullName evidence="15 17">Bacitracin resistance protein</fullName>
    </alternativeName>
    <alternativeName>
        <fullName evidence="14 17">Undecaprenyl pyrophosphate phosphatase</fullName>
    </alternativeName>
</protein>
<reference evidence="18" key="1">
    <citation type="submission" date="2023-06" db="EMBL/GenBank/DDBJ databases">
        <title>Identification and characterization of horizontal gene transfer across gut microbiota members of farm animals based on homology search.</title>
        <authorList>
            <person name="Schwarzerova J."/>
            <person name="Nykrynova M."/>
            <person name="Jureckova K."/>
            <person name="Cejkova D."/>
            <person name="Rychlik I."/>
        </authorList>
    </citation>
    <scope>NUCLEOTIDE SEQUENCE</scope>
    <source>
        <strain evidence="18">ET39</strain>
    </source>
</reference>
<sequence length="276" mass="31013">MDVLEILKSIFYGIVEGITEWLPISSTGHMILLEEILPMNVSASFWEVFLVVVQLGAILAVVLLYWKKLFPLNLSNKNRPLLRYDILQLWFKILVACIPAAIVGLLFDDWLNEHLYNSVVVAIMLILVGLAFLFLENRNRYQRARVTALSQITYRDALIIGIFQLIAAIFPGTSRSGATIIGALMIGVSRTIAAEFTFFLAIPVMFGASLLKLVKFGLAFSGMELGLLFVGMLSAFIVSLLVIRFLMAYIKKHDFKVFGYYRIALGIVVLAFFLIF</sequence>
<evidence type="ECO:0000256" key="1">
    <source>
        <dbReference type="ARBA" id="ARBA00004651"/>
    </source>
</evidence>
<feature type="transmembrane region" description="Helical" evidence="17">
    <location>
        <begin position="225"/>
        <end position="246"/>
    </location>
</feature>
<evidence type="ECO:0000256" key="9">
    <source>
        <dbReference type="ARBA" id="ARBA00022984"/>
    </source>
</evidence>
<gene>
    <name evidence="17" type="primary">uppP</name>
    <name evidence="18" type="ORF">QUV96_06520</name>
</gene>
<evidence type="ECO:0000256" key="2">
    <source>
        <dbReference type="ARBA" id="ARBA00010621"/>
    </source>
</evidence>
<evidence type="ECO:0000256" key="5">
    <source>
        <dbReference type="ARBA" id="ARBA00022475"/>
    </source>
</evidence>
<keyword evidence="7 17" id="KW-0378">Hydrolase</keyword>
<evidence type="ECO:0000256" key="12">
    <source>
        <dbReference type="ARBA" id="ARBA00023251"/>
    </source>
</evidence>
<keyword evidence="12 17" id="KW-0046">Antibiotic resistance</keyword>
<comment type="subcellular location">
    <subcellularLocation>
        <location evidence="1 17">Cell membrane</location>
        <topology evidence="1 17">Multi-pass membrane protein</topology>
    </subcellularLocation>
</comment>
<keyword evidence="6 17" id="KW-0812">Transmembrane</keyword>
<feature type="transmembrane region" description="Helical" evidence="17">
    <location>
        <begin position="192"/>
        <end position="213"/>
    </location>
</feature>
<comment type="function">
    <text evidence="17">Catalyzes the dephosphorylation of undecaprenyl diphosphate (UPP). Confers resistance to bacitracin.</text>
</comment>
<dbReference type="NCBIfam" id="TIGR00753">
    <property type="entry name" value="undec_PP_bacA"/>
    <property type="match status" value="1"/>
</dbReference>
<evidence type="ECO:0000256" key="3">
    <source>
        <dbReference type="ARBA" id="ARBA00012374"/>
    </source>
</evidence>
<evidence type="ECO:0000256" key="11">
    <source>
        <dbReference type="ARBA" id="ARBA00023136"/>
    </source>
</evidence>
<feature type="transmembrane region" description="Helical" evidence="17">
    <location>
        <begin position="87"/>
        <end position="107"/>
    </location>
</feature>
<comment type="similarity">
    <text evidence="2 17">Belongs to the UppP family.</text>
</comment>
<dbReference type="HAMAP" id="MF_01006">
    <property type="entry name" value="Undec_diphosphatase"/>
    <property type="match status" value="1"/>
</dbReference>
<evidence type="ECO:0000256" key="6">
    <source>
        <dbReference type="ARBA" id="ARBA00022692"/>
    </source>
</evidence>
<evidence type="ECO:0000313" key="18">
    <source>
        <dbReference type="EMBL" id="MDM8157288.1"/>
    </source>
</evidence>
<dbReference type="NCBIfam" id="NF001391">
    <property type="entry name" value="PRK00281.1-5"/>
    <property type="match status" value="1"/>
</dbReference>
<dbReference type="InterPro" id="IPR003824">
    <property type="entry name" value="UppP"/>
</dbReference>
<evidence type="ECO:0000256" key="16">
    <source>
        <dbReference type="ARBA" id="ARBA00047594"/>
    </source>
</evidence>
<evidence type="ECO:0000256" key="10">
    <source>
        <dbReference type="ARBA" id="ARBA00022989"/>
    </source>
</evidence>
<evidence type="ECO:0000256" key="7">
    <source>
        <dbReference type="ARBA" id="ARBA00022801"/>
    </source>
</evidence>
<keyword evidence="19" id="KW-1185">Reference proteome</keyword>
<keyword evidence="8 17" id="KW-0133">Cell shape</keyword>
<keyword evidence="13 17" id="KW-0961">Cell wall biogenesis/degradation</keyword>
<comment type="catalytic activity">
    <reaction evidence="16 17">
        <text>di-trans,octa-cis-undecaprenyl diphosphate + H2O = di-trans,octa-cis-undecaprenyl phosphate + phosphate + H(+)</text>
        <dbReference type="Rhea" id="RHEA:28094"/>
        <dbReference type="ChEBI" id="CHEBI:15377"/>
        <dbReference type="ChEBI" id="CHEBI:15378"/>
        <dbReference type="ChEBI" id="CHEBI:43474"/>
        <dbReference type="ChEBI" id="CHEBI:58405"/>
        <dbReference type="ChEBI" id="CHEBI:60392"/>
        <dbReference type="EC" id="3.6.1.27"/>
    </reaction>
</comment>
<evidence type="ECO:0000256" key="13">
    <source>
        <dbReference type="ARBA" id="ARBA00023316"/>
    </source>
</evidence>
<feature type="transmembrane region" description="Helical" evidence="17">
    <location>
        <begin position="45"/>
        <end position="66"/>
    </location>
</feature>
<dbReference type="Pfam" id="PF02673">
    <property type="entry name" value="BacA"/>
    <property type="match status" value="1"/>
</dbReference>
<dbReference type="EC" id="3.6.1.27" evidence="3 17"/>
<evidence type="ECO:0000256" key="4">
    <source>
        <dbReference type="ARBA" id="ARBA00021581"/>
    </source>
</evidence>
<evidence type="ECO:0000256" key="15">
    <source>
        <dbReference type="ARBA" id="ARBA00032932"/>
    </source>
</evidence>
<dbReference type="NCBIfam" id="NF001389">
    <property type="entry name" value="PRK00281.1-2"/>
    <property type="match status" value="1"/>
</dbReference>
<keyword evidence="5 17" id="KW-1003">Cell membrane</keyword>
<comment type="miscellaneous">
    <text evidence="17">Bacitracin is thought to be involved in the inhibition of peptidoglycan synthesis by sequestering undecaprenyl diphosphate, thereby reducing the pool of lipid carrier available.</text>
</comment>
<dbReference type="RefSeq" id="WP_289607747.1">
    <property type="nucleotide sequence ID" value="NZ_JAUDCG010000024.1"/>
</dbReference>
<feature type="transmembrane region" description="Helical" evidence="17">
    <location>
        <begin position="119"/>
        <end position="136"/>
    </location>
</feature>
<dbReference type="EMBL" id="JAUDCG010000024">
    <property type="protein sequence ID" value="MDM8157288.1"/>
    <property type="molecule type" value="Genomic_DNA"/>
</dbReference>
<keyword evidence="11 17" id="KW-0472">Membrane</keyword>
<accession>A0ABT7UE79</accession>